<dbReference type="FunFam" id="1.10.10.10:FF:000214">
    <property type="entry name" value="Methylated-DNA--protein-cysteine methyltransferase"/>
    <property type="match status" value="1"/>
</dbReference>
<dbReference type="EC" id="2.1.1.63" evidence="6"/>
<dbReference type="SUPFAM" id="SSF46767">
    <property type="entry name" value="Methylated DNA-protein cysteine methyltransferase, C-terminal domain"/>
    <property type="match status" value="1"/>
</dbReference>
<dbReference type="GO" id="GO:0005654">
    <property type="term" value="C:nucleoplasm"/>
    <property type="evidence" value="ECO:0007669"/>
    <property type="project" value="TreeGrafter"/>
</dbReference>
<dbReference type="AlphaFoldDB" id="A0AAD9K221"/>
<dbReference type="CDD" id="cd06445">
    <property type="entry name" value="ATase"/>
    <property type="match status" value="1"/>
</dbReference>
<keyword evidence="8" id="KW-0597">Phosphoprotein</keyword>
<comment type="similarity">
    <text evidence="5">Belongs to the MGMT family.</text>
</comment>
<dbReference type="InterPro" id="IPR036388">
    <property type="entry name" value="WH-like_DNA-bd_sf"/>
</dbReference>
<dbReference type="Gene3D" id="3.30.160.70">
    <property type="entry name" value="Methylated DNA-protein cysteine methyltransferase domain"/>
    <property type="match status" value="1"/>
</dbReference>
<dbReference type="GO" id="GO:0006281">
    <property type="term" value="P:DNA repair"/>
    <property type="evidence" value="ECO:0007669"/>
    <property type="project" value="UniProtKB-KW"/>
</dbReference>
<dbReference type="PROSITE" id="PS00374">
    <property type="entry name" value="MGMT"/>
    <property type="match status" value="1"/>
</dbReference>
<dbReference type="InterPro" id="IPR001497">
    <property type="entry name" value="MethylDNA_cys_MeTrfase_AS"/>
</dbReference>
<accession>A0AAD9K221</accession>
<dbReference type="Proteomes" id="UP001208570">
    <property type="component" value="Unassembled WGS sequence"/>
</dbReference>
<evidence type="ECO:0000256" key="15">
    <source>
        <dbReference type="ARBA" id="ARBA00023204"/>
    </source>
</evidence>
<comment type="subcellular location">
    <subcellularLocation>
        <location evidence="4">Nucleus</location>
    </subcellularLocation>
</comment>
<evidence type="ECO:0000256" key="18">
    <source>
        <dbReference type="ARBA" id="ARBA00031621"/>
    </source>
</evidence>
<dbReference type="InterPro" id="IPR036631">
    <property type="entry name" value="MGMT_N_sf"/>
</dbReference>
<evidence type="ECO:0000256" key="13">
    <source>
        <dbReference type="ARBA" id="ARBA00022833"/>
    </source>
</evidence>
<dbReference type="NCBIfam" id="TIGR00589">
    <property type="entry name" value="ogt"/>
    <property type="match status" value="1"/>
</dbReference>
<evidence type="ECO:0000313" key="21">
    <source>
        <dbReference type="EMBL" id="KAK2162510.1"/>
    </source>
</evidence>
<evidence type="ECO:0000256" key="14">
    <source>
        <dbReference type="ARBA" id="ARBA00023125"/>
    </source>
</evidence>
<keyword evidence="9" id="KW-0489">Methyltransferase</keyword>
<organism evidence="21 22">
    <name type="scientific">Paralvinella palmiformis</name>
    <dbReference type="NCBI Taxonomy" id="53620"/>
    <lineage>
        <taxon>Eukaryota</taxon>
        <taxon>Metazoa</taxon>
        <taxon>Spiralia</taxon>
        <taxon>Lophotrochozoa</taxon>
        <taxon>Annelida</taxon>
        <taxon>Polychaeta</taxon>
        <taxon>Sedentaria</taxon>
        <taxon>Canalipalpata</taxon>
        <taxon>Terebellida</taxon>
        <taxon>Terebelliformia</taxon>
        <taxon>Alvinellidae</taxon>
        <taxon>Paralvinella</taxon>
    </lineage>
</organism>
<keyword evidence="12" id="KW-0227">DNA damage</keyword>
<evidence type="ECO:0000256" key="10">
    <source>
        <dbReference type="ARBA" id="ARBA00022679"/>
    </source>
</evidence>
<evidence type="ECO:0000256" key="5">
    <source>
        <dbReference type="ARBA" id="ARBA00008711"/>
    </source>
</evidence>
<reference evidence="21" key="1">
    <citation type="journal article" date="2023" name="Mol. Biol. Evol.">
        <title>Third-Generation Sequencing Reveals the Adaptive Role of the Epigenome in Three Deep-Sea Polychaetes.</title>
        <authorList>
            <person name="Perez M."/>
            <person name="Aroh O."/>
            <person name="Sun Y."/>
            <person name="Lan Y."/>
            <person name="Juniper S.K."/>
            <person name="Young C.R."/>
            <person name="Angers B."/>
            <person name="Qian P.Y."/>
        </authorList>
    </citation>
    <scope>NUCLEOTIDE SEQUENCE</scope>
    <source>
        <strain evidence="21">P08H-3</strain>
    </source>
</reference>
<gene>
    <name evidence="21" type="ORF">LSH36_97g05032</name>
</gene>
<evidence type="ECO:0000313" key="22">
    <source>
        <dbReference type="Proteomes" id="UP001208570"/>
    </source>
</evidence>
<keyword evidence="13" id="KW-0862">Zinc</keyword>
<comment type="caution">
    <text evidence="21">The sequence shown here is derived from an EMBL/GenBank/DDBJ whole genome shotgun (WGS) entry which is preliminary data.</text>
</comment>
<evidence type="ECO:0000256" key="1">
    <source>
        <dbReference type="ARBA" id="ARBA00001286"/>
    </source>
</evidence>
<evidence type="ECO:0000256" key="6">
    <source>
        <dbReference type="ARBA" id="ARBA00011918"/>
    </source>
</evidence>
<name>A0AAD9K221_9ANNE</name>
<sequence length="208" mass="23270">MPKVRSGLLDCMHGPENTFTLSSPIGNLELICCAKGVHALNLSSYHDGNSFKPITETEVKIIDKRYDDNGYTYKPALDSVQWLNTYFHKLPNLPCVRQPVICHLMQLTKCSRSSHVSFTTRVWHTLLKKVPVGQTLSYGRLALLSGSTAKASRAVGQAMRTNPVMIIIPCHRVILANGMMGNYASGKKNDVKAWLLRHESVQYAFDKH</sequence>
<evidence type="ECO:0000256" key="19">
    <source>
        <dbReference type="ARBA" id="ARBA00049348"/>
    </source>
</evidence>
<keyword evidence="10" id="KW-0808">Transferase</keyword>
<dbReference type="GO" id="GO:0003908">
    <property type="term" value="F:methylated-DNA-[protein]-cysteine S-methyltransferase activity"/>
    <property type="evidence" value="ECO:0007669"/>
    <property type="project" value="UniProtKB-EC"/>
</dbReference>
<evidence type="ECO:0000256" key="12">
    <source>
        <dbReference type="ARBA" id="ARBA00022763"/>
    </source>
</evidence>
<evidence type="ECO:0000256" key="4">
    <source>
        <dbReference type="ARBA" id="ARBA00004123"/>
    </source>
</evidence>
<comment type="cofactor">
    <cofactor evidence="2">
        <name>Zn(2+)</name>
        <dbReference type="ChEBI" id="CHEBI:29105"/>
    </cofactor>
</comment>
<keyword evidence="22" id="KW-1185">Reference proteome</keyword>
<dbReference type="Pfam" id="PF01035">
    <property type="entry name" value="DNA_binding_1"/>
    <property type="match status" value="1"/>
</dbReference>
<dbReference type="InterPro" id="IPR014048">
    <property type="entry name" value="MethylDNA_cys_MeTrfase_DNA-bd"/>
</dbReference>
<keyword evidence="15" id="KW-0234">DNA repair</keyword>
<evidence type="ECO:0000256" key="7">
    <source>
        <dbReference type="ARBA" id="ARBA00015377"/>
    </source>
</evidence>
<dbReference type="GO" id="GO:0046872">
    <property type="term" value="F:metal ion binding"/>
    <property type="evidence" value="ECO:0007669"/>
    <property type="project" value="UniProtKB-KW"/>
</dbReference>
<dbReference type="InterPro" id="IPR036217">
    <property type="entry name" value="MethylDNA_cys_MeTrfase_DNAb"/>
</dbReference>
<feature type="domain" description="Methylated-DNA-[protein]-cysteine S-methyltransferase DNA binding" evidence="20">
    <location>
        <begin position="118"/>
        <end position="201"/>
    </location>
</feature>
<evidence type="ECO:0000256" key="11">
    <source>
        <dbReference type="ARBA" id="ARBA00022723"/>
    </source>
</evidence>
<keyword evidence="14" id="KW-0238">DNA-binding</keyword>
<keyword evidence="16" id="KW-0539">Nucleus</keyword>
<evidence type="ECO:0000259" key="20">
    <source>
        <dbReference type="Pfam" id="PF01035"/>
    </source>
</evidence>
<evidence type="ECO:0000256" key="3">
    <source>
        <dbReference type="ARBA" id="ARBA00003317"/>
    </source>
</evidence>
<dbReference type="GO" id="GO:0003677">
    <property type="term" value="F:DNA binding"/>
    <property type="evidence" value="ECO:0007669"/>
    <property type="project" value="UniProtKB-KW"/>
</dbReference>
<evidence type="ECO:0000256" key="2">
    <source>
        <dbReference type="ARBA" id="ARBA00001947"/>
    </source>
</evidence>
<keyword evidence="11" id="KW-0479">Metal-binding</keyword>
<protein>
    <recommendedName>
        <fullName evidence="7">Methylated-DNA--protein-cysteine methyltransferase</fullName>
        <ecNumber evidence="6">2.1.1.63</ecNumber>
    </recommendedName>
    <alternativeName>
        <fullName evidence="17">6-O-methylguanine-DNA methyltransferase</fullName>
    </alternativeName>
    <alternativeName>
        <fullName evidence="18">O-6-methylguanine-DNA-alkyltransferase</fullName>
    </alternativeName>
</protein>
<comment type="catalytic activity">
    <reaction evidence="1">
        <text>a 4-O-methyl-thymidine in DNA + L-cysteinyl-[protein] = a thymidine in DNA + S-methyl-L-cysteinyl-[protein]</text>
        <dbReference type="Rhea" id="RHEA:53428"/>
        <dbReference type="Rhea" id="RHEA-COMP:10131"/>
        <dbReference type="Rhea" id="RHEA-COMP:10132"/>
        <dbReference type="Rhea" id="RHEA-COMP:13555"/>
        <dbReference type="Rhea" id="RHEA-COMP:13556"/>
        <dbReference type="ChEBI" id="CHEBI:29950"/>
        <dbReference type="ChEBI" id="CHEBI:82612"/>
        <dbReference type="ChEBI" id="CHEBI:137386"/>
        <dbReference type="ChEBI" id="CHEBI:137387"/>
        <dbReference type="EC" id="2.1.1.63"/>
    </reaction>
</comment>
<evidence type="ECO:0000256" key="16">
    <source>
        <dbReference type="ARBA" id="ARBA00023242"/>
    </source>
</evidence>
<evidence type="ECO:0000256" key="17">
    <source>
        <dbReference type="ARBA" id="ARBA00030795"/>
    </source>
</evidence>
<evidence type="ECO:0000256" key="9">
    <source>
        <dbReference type="ARBA" id="ARBA00022603"/>
    </source>
</evidence>
<comment type="catalytic activity">
    <reaction evidence="19">
        <text>a 6-O-methyl-2'-deoxyguanosine in DNA + L-cysteinyl-[protein] = S-methyl-L-cysteinyl-[protein] + a 2'-deoxyguanosine in DNA</text>
        <dbReference type="Rhea" id="RHEA:24000"/>
        <dbReference type="Rhea" id="RHEA-COMP:10131"/>
        <dbReference type="Rhea" id="RHEA-COMP:10132"/>
        <dbReference type="Rhea" id="RHEA-COMP:11367"/>
        <dbReference type="Rhea" id="RHEA-COMP:11368"/>
        <dbReference type="ChEBI" id="CHEBI:29950"/>
        <dbReference type="ChEBI" id="CHEBI:82612"/>
        <dbReference type="ChEBI" id="CHEBI:85445"/>
        <dbReference type="ChEBI" id="CHEBI:85448"/>
        <dbReference type="EC" id="2.1.1.63"/>
    </reaction>
</comment>
<dbReference type="PANTHER" id="PTHR46460">
    <property type="entry name" value="METHYLATED-DNA--PROTEIN-CYSTEINE METHYLTRANSFERASE"/>
    <property type="match status" value="1"/>
</dbReference>
<comment type="function">
    <text evidence="3">Involved in the cellular defense against the biological effects of O6-methylguanine (O6-MeG) and O4-methylthymine (O4-MeT) in DNA. Repairs the methylated nucleobase in DNA by stoichiometrically transferring the methyl group to a cysteine residue in the enzyme. This is a suicide reaction: the enzyme is irreversibly inactivated.</text>
</comment>
<dbReference type="FunFam" id="3.30.160.70:FF:000001">
    <property type="entry name" value="Methylated-DNA--protein-cysteine methyltransferase"/>
    <property type="match status" value="1"/>
</dbReference>
<dbReference type="Gene3D" id="1.10.10.10">
    <property type="entry name" value="Winged helix-like DNA-binding domain superfamily/Winged helix DNA-binding domain"/>
    <property type="match status" value="1"/>
</dbReference>
<dbReference type="PANTHER" id="PTHR46460:SF1">
    <property type="entry name" value="METHYLATED-DNA--PROTEIN-CYSTEINE METHYLTRANSFERASE"/>
    <property type="match status" value="1"/>
</dbReference>
<proteinExistence type="inferred from homology"/>
<dbReference type="EMBL" id="JAODUP010000097">
    <property type="protein sequence ID" value="KAK2162510.1"/>
    <property type="molecule type" value="Genomic_DNA"/>
</dbReference>
<dbReference type="GO" id="GO:0032259">
    <property type="term" value="P:methylation"/>
    <property type="evidence" value="ECO:0007669"/>
    <property type="project" value="UniProtKB-KW"/>
</dbReference>
<evidence type="ECO:0000256" key="8">
    <source>
        <dbReference type="ARBA" id="ARBA00022553"/>
    </source>
</evidence>
<dbReference type="SUPFAM" id="SSF53155">
    <property type="entry name" value="Methylated DNA-protein cysteine methyltransferase domain"/>
    <property type="match status" value="1"/>
</dbReference>